<evidence type="ECO:0000313" key="3">
    <source>
        <dbReference type="EMBL" id="KAH3811888.1"/>
    </source>
</evidence>
<evidence type="ECO:0000313" key="4">
    <source>
        <dbReference type="Proteomes" id="UP000828390"/>
    </source>
</evidence>
<dbReference type="PROSITE" id="PS50181">
    <property type="entry name" value="FBOX"/>
    <property type="match status" value="1"/>
</dbReference>
<comment type="caution">
    <text evidence="3">The sequence shown here is derived from an EMBL/GenBank/DDBJ whole genome shotgun (WGS) entry which is preliminary data.</text>
</comment>
<reference evidence="3" key="2">
    <citation type="submission" date="2020-11" db="EMBL/GenBank/DDBJ databases">
        <authorList>
            <person name="McCartney M.A."/>
            <person name="Auch B."/>
            <person name="Kono T."/>
            <person name="Mallez S."/>
            <person name="Becker A."/>
            <person name="Gohl D.M."/>
            <person name="Silverstein K.A.T."/>
            <person name="Koren S."/>
            <person name="Bechman K.B."/>
            <person name="Herman A."/>
            <person name="Abrahante J.E."/>
            <person name="Garbe J."/>
        </authorList>
    </citation>
    <scope>NUCLEOTIDE SEQUENCE</scope>
    <source>
        <strain evidence="3">Duluth1</strain>
        <tissue evidence="3">Whole animal</tissue>
    </source>
</reference>
<accession>A0A9D4GAQ6</accession>
<evidence type="ECO:0000256" key="1">
    <source>
        <dbReference type="ARBA" id="ARBA00022786"/>
    </source>
</evidence>
<sequence length="258" mass="28831">MGWARSQPDDMTACSQHVLSNGAIFDDTFTANNITVTVDEDVALNEGVAADTYDAGLSKEFPSKFEKADESPFNYLPNEIIVNIFSYLNAQELCKNASPVCHKWRALAKDHSLWRVLDFSDYDTLSFLDVLPVIRRAPLLRKLSLQGNEMVISPVEMGMICQLCPRIQDLDLSLNHITEEVIQIVAQNCSVLQKIAAADIDYLRKGCFQVLSQCSSLTALNFAYCKNIQNSDVKKLAEHLKIIAINLDANDLITDRLV</sequence>
<name>A0A9D4GAQ6_DREPO</name>
<dbReference type="EMBL" id="JAIWYP010000006">
    <property type="protein sequence ID" value="KAH3811888.1"/>
    <property type="molecule type" value="Genomic_DNA"/>
</dbReference>
<dbReference type="PANTHER" id="PTHR38926:SF5">
    <property type="entry name" value="F-BOX AND LEUCINE-RICH REPEAT PROTEIN 6"/>
    <property type="match status" value="1"/>
</dbReference>
<evidence type="ECO:0000259" key="2">
    <source>
        <dbReference type="PROSITE" id="PS50181"/>
    </source>
</evidence>
<dbReference type="SMART" id="SM00256">
    <property type="entry name" value="FBOX"/>
    <property type="match status" value="1"/>
</dbReference>
<dbReference type="InterPro" id="IPR036047">
    <property type="entry name" value="F-box-like_dom_sf"/>
</dbReference>
<dbReference type="PANTHER" id="PTHR38926">
    <property type="entry name" value="F-BOX DOMAIN CONTAINING PROTEIN, EXPRESSED"/>
    <property type="match status" value="1"/>
</dbReference>
<keyword evidence="4" id="KW-1185">Reference proteome</keyword>
<feature type="domain" description="F-box" evidence="2">
    <location>
        <begin position="70"/>
        <end position="117"/>
    </location>
</feature>
<dbReference type="InterPro" id="IPR006553">
    <property type="entry name" value="Leu-rich_rpt_Cys-con_subtyp"/>
</dbReference>
<dbReference type="AlphaFoldDB" id="A0A9D4GAQ6"/>
<dbReference type="Pfam" id="PF12937">
    <property type="entry name" value="F-box-like"/>
    <property type="match status" value="1"/>
</dbReference>
<dbReference type="Gene3D" id="3.80.10.10">
    <property type="entry name" value="Ribonuclease Inhibitor"/>
    <property type="match status" value="1"/>
</dbReference>
<dbReference type="InterPro" id="IPR032675">
    <property type="entry name" value="LRR_dom_sf"/>
</dbReference>
<dbReference type="SUPFAM" id="SSF52047">
    <property type="entry name" value="RNI-like"/>
    <property type="match status" value="1"/>
</dbReference>
<organism evidence="3 4">
    <name type="scientific">Dreissena polymorpha</name>
    <name type="common">Zebra mussel</name>
    <name type="synonym">Mytilus polymorpha</name>
    <dbReference type="NCBI Taxonomy" id="45954"/>
    <lineage>
        <taxon>Eukaryota</taxon>
        <taxon>Metazoa</taxon>
        <taxon>Spiralia</taxon>
        <taxon>Lophotrochozoa</taxon>
        <taxon>Mollusca</taxon>
        <taxon>Bivalvia</taxon>
        <taxon>Autobranchia</taxon>
        <taxon>Heteroconchia</taxon>
        <taxon>Euheterodonta</taxon>
        <taxon>Imparidentia</taxon>
        <taxon>Neoheterodontei</taxon>
        <taxon>Myida</taxon>
        <taxon>Dreissenoidea</taxon>
        <taxon>Dreissenidae</taxon>
        <taxon>Dreissena</taxon>
    </lineage>
</organism>
<gene>
    <name evidence="3" type="ORF">DPMN_140305</name>
</gene>
<dbReference type="Proteomes" id="UP000828390">
    <property type="component" value="Unassembled WGS sequence"/>
</dbReference>
<dbReference type="SMART" id="SM00367">
    <property type="entry name" value="LRR_CC"/>
    <property type="match status" value="2"/>
</dbReference>
<dbReference type="InterPro" id="IPR001611">
    <property type="entry name" value="Leu-rich_rpt"/>
</dbReference>
<reference evidence="3" key="1">
    <citation type="journal article" date="2019" name="bioRxiv">
        <title>The Genome of the Zebra Mussel, Dreissena polymorpha: A Resource for Invasive Species Research.</title>
        <authorList>
            <person name="McCartney M.A."/>
            <person name="Auch B."/>
            <person name="Kono T."/>
            <person name="Mallez S."/>
            <person name="Zhang Y."/>
            <person name="Obille A."/>
            <person name="Becker A."/>
            <person name="Abrahante J.E."/>
            <person name="Garbe J."/>
            <person name="Badalamenti J.P."/>
            <person name="Herman A."/>
            <person name="Mangelson H."/>
            <person name="Liachko I."/>
            <person name="Sullivan S."/>
            <person name="Sone E.D."/>
            <person name="Koren S."/>
            <person name="Silverstein K.A.T."/>
            <person name="Beckman K.B."/>
            <person name="Gohl D.M."/>
        </authorList>
    </citation>
    <scope>NUCLEOTIDE SEQUENCE</scope>
    <source>
        <strain evidence="3">Duluth1</strain>
        <tissue evidence="3">Whole animal</tissue>
    </source>
</reference>
<keyword evidence="1" id="KW-0833">Ubl conjugation pathway</keyword>
<dbReference type="SUPFAM" id="SSF81383">
    <property type="entry name" value="F-box domain"/>
    <property type="match status" value="1"/>
</dbReference>
<protein>
    <recommendedName>
        <fullName evidence="2">F-box domain-containing protein</fullName>
    </recommendedName>
</protein>
<dbReference type="Pfam" id="PF13516">
    <property type="entry name" value="LRR_6"/>
    <property type="match status" value="1"/>
</dbReference>
<dbReference type="InterPro" id="IPR001810">
    <property type="entry name" value="F-box_dom"/>
</dbReference>
<proteinExistence type="predicted"/>